<organism evidence="2">
    <name type="scientific">marine sediment metagenome</name>
    <dbReference type="NCBI Taxonomy" id="412755"/>
    <lineage>
        <taxon>unclassified sequences</taxon>
        <taxon>metagenomes</taxon>
        <taxon>ecological metagenomes</taxon>
    </lineage>
</organism>
<dbReference type="GO" id="GO:0016887">
    <property type="term" value="F:ATP hydrolysis activity"/>
    <property type="evidence" value="ECO:0007669"/>
    <property type="project" value="InterPro"/>
</dbReference>
<dbReference type="InterPro" id="IPR046453">
    <property type="entry name" value="GpA_ATPase"/>
</dbReference>
<evidence type="ECO:0000313" key="2">
    <source>
        <dbReference type="EMBL" id="KKL62117.1"/>
    </source>
</evidence>
<dbReference type="AlphaFoldDB" id="A0A0F9GFZ9"/>
<dbReference type="Pfam" id="PF05876">
    <property type="entry name" value="GpA_ATPase"/>
    <property type="match status" value="1"/>
</dbReference>
<feature type="non-terminal residue" evidence="2">
    <location>
        <position position="206"/>
    </location>
</feature>
<gene>
    <name evidence="2" type="ORF">LCGC14_2188460</name>
</gene>
<sequence>MQTDPCIWAIHNRIKLMGGTVFTLDGCRYIGEIMRDEARHIVVMKGTQARITTLFMLRAIHSLIYRKYPKGVIYYFPTEKDVEEFSKTRFGPLISDNPCIRKVVNRTKTNSVFIKRVGDAMLSLKGGSATRDLEGKKDSGAVRSTPADEVIRDERCSFNAIIAKMTVDRLLDSDYKKEVDLGSPTVTDFGTSKVFGKSDQKFHLIK</sequence>
<feature type="domain" description="Phage terminase large subunit GpA ATPase" evidence="1">
    <location>
        <begin position="35"/>
        <end position="137"/>
    </location>
</feature>
<comment type="caution">
    <text evidence="2">The sequence shown here is derived from an EMBL/GenBank/DDBJ whole genome shotgun (WGS) entry which is preliminary data.</text>
</comment>
<evidence type="ECO:0000259" key="1">
    <source>
        <dbReference type="Pfam" id="PF05876"/>
    </source>
</evidence>
<accession>A0A0F9GFZ9</accession>
<protein>
    <recommendedName>
        <fullName evidence="1">Phage terminase large subunit GpA ATPase domain-containing protein</fullName>
    </recommendedName>
</protein>
<reference evidence="2" key="1">
    <citation type="journal article" date="2015" name="Nature">
        <title>Complex archaea that bridge the gap between prokaryotes and eukaryotes.</title>
        <authorList>
            <person name="Spang A."/>
            <person name="Saw J.H."/>
            <person name="Jorgensen S.L."/>
            <person name="Zaremba-Niedzwiedzka K."/>
            <person name="Martijn J."/>
            <person name="Lind A.E."/>
            <person name="van Eijk R."/>
            <person name="Schleper C."/>
            <person name="Guy L."/>
            <person name="Ettema T.J."/>
        </authorList>
    </citation>
    <scope>NUCLEOTIDE SEQUENCE</scope>
</reference>
<proteinExistence type="predicted"/>
<name>A0A0F9GFZ9_9ZZZZ</name>
<dbReference type="EMBL" id="LAZR01028591">
    <property type="protein sequence ID" value="KKL62117.1"/>
    <property type="molecule type" value="Genomic_DNA"/>
</dbReference>